<name>A0A183UYL7_TOXCA</name>
<dbReference type="Gene3D" id="2.60.120.200">
    <property type="match status" value="1"/>
</dbReference>
<accession>A0A183UYL7</accession>
<dbReference type="InterPro" id="IPR051560">
    <property type="entry name" value="MAM_domain-containing"/>
</dbReference>
<dbReference type="SUPFAM" id="SSF49899">
    <property type="entry name" value="Concanavalin A-like lectins/glucanases"/>
    <property type="match status" value="1"/>
</dbReference>
<dbReference type="AlphaFoldDB" id="A0A183UYL7"/>
<feature type="region of interest" description="Disordered" evidence="1">
    <location>
        <begin position="855"/>
        <end position="877"/>
    </location>
</feature>
<feature type="domain" description="MAM" evidence="2">
    <location>
        <begin position="25"/>
        <end position="188"/>
    </location>
</feature>
<dbReference type="InterPro" id="IPR013320">
    <property type="entry name" value="ConA-like_dom_sf"/>
</dbReference>
<evidence type="ECO:0000313" key="4">
    <source>
        <dbReference type="Proteomes" id="UP000050794"/>
    </source>
</evidence>
<dbReference type="SMART" id="SM00137">
    <property type="entry name" value="MAM"/>
    <property type="match status" value="1"/>
</dbReference>
<sequence length="877" mass="96563">MERRVDESQKNQFSVHGQISSSSDLNCDFNTLCRWRNSTTGGEDDGDFLLTDDIRIDQFHHIRPIKNVTGNRFVFTHGPFDGYQRAILISDVVSCQLGGGILRFWYYRTGNMATLDVCIRQPPGGTDVAGLKCFPAFAGNHGQQWVFNVIEFPPVTQPFELLLRASYVQPLHIIAIDDITFESSLCGFSDEQRSLEVLKMYHPSMPESNAIGDCIDCLPTAVRFKRAVDSSQSPQVIGYHEWELMKKSYTQSDQPAMLVVAEHALLTVPTHTTTTASSANSHRAPSLMAHDQNNYSISIASQPSESKRTTLPTPSRRALTTQPPSTTATMLANLSPIVPYMVVDPLSTSIATQRPTSANIVDDILTARTPQHGGLGTNITDAVSARLPKITEFLKQLAAVMPILSSILSAMQTKEVTNIRTASAVPFDTVVRSADTHSLATPINFAEAASSQLSVFTSSSAMQDNASDSSFNGSPTAVPANNTVTSILRSALDTQMSSTMLAAWERMVPFEKINASSLRAHGSLNIKKIPKNNFGMQRTLRRIHHSSSTTSIRTAFDDRTTISTTKRLKEVKLKAHQKGVDKETASGRAKSNGKKAGTMLTAVMQRHNFSSNQPAMRYRDNEVRQLHRKATVSEGRTEEVPQKWNSASDENLNIGSTEGAGGQFGESNEFANVRYKSDWKAFVDTRSSSLYNRNPIPLPSLADISEGHAQRLPNATARDSNAQAKGAVSQTFLVAASERLRIGPQYSSKCPLIDCTFDSGNLCEYISVLADDDADLVLGGLFVYAGEVNDPEIIFVLSTLRNVAVDEHSVLQFFVYMAGRHGRLRVCIDHIQKCPFEKLGKDVRADSRNWLNYEENERQQSQSSPQKQTAKNLAPIV</sequence>
<evidence type="ECO:0000313" key="3">
    <source>
        <dbReference type="EMBL" id="VDM44908.1"/>
    </source>
</evidence>
<evidence type="ECO:0000313" key="5">
    <source>
        <dbReference type="WBParaSite" id="TCNE_0001358701-mRNA-1"/>
    </source>
</evidence>
<dbReference type="PANTHER" id="PTHR23282">
    <property type="entry name" value="APICAL ENDOSOMAL GLYCOPROTEIN PRECURSOR"/>
    <property type="match status" value="1"/>
</dbReference>
<dbReference type="PANTHER" id="PTHR23282:SF101">
    <property type="entry name" value="MAM DOMAIN-CONTAINING PROTEIN"/>
    <property type="match status" value="1"/>
</dbReference>
<feature type="region of interest" description="Disordered" evidence="1">
    <location>
        <begin position="298"/>
        <end position="323"/>
    </location>
</feature>
<feature type="region of interest" description="Disordered" evidence="1">
    <location>
        <begin position="629"/>
        <end position="652"/>
    </location>
</feature>
<dbReference type="Proteomes" id="UP000050794">
    <property type="component" value="Unassembled WGS sequence"/>
</dbReference>
<gene>
    <name evidence="3" type="ORF">TCNE_LOCUS13587</name>
</gene>
<feature type="region of interest" description="Disordered" evidence="1">
    <location>
        <begin position="573"/>
        <end position="594"/>
    </location>
</feature>
<feature type="compositionally biased region" description="Polar residues" evidence="1">
    <location>
        <begin position="643"/>
        <end position="652"/>
    </location>
</feature>
<dbReference type="EMBL" id="UYWY01021796">
    <property type="protein sequence ID" value="VDM44908.1"/>
    <property type="molecule type" value="Genomic_DNA"/>
</dbReference>
<reference evidence="5" key="1">
    <citation type="submission" date="2016-06" db="UniProtKB">
        <authorList>
            <consortium name="WormBaseParasite"/>
        </authorList>
    </citation>
    <scope>IDENTIFICATION</scope>
</reference>
<reference evidence="3 4" key="2">
    <citation type="submission" date="2018-11" db="EMBL/GenBank/DDBJ databases">
        <authorList>
            <consortium name="Pathogen Informatics"/>
        </authorList>
    </citation>
    <scope>NUCLEOTIDE SEQUENCE [LARGE SCALE GENOMIC DNA]</scope>
</reference>
<feature type="compositionally biased region" description="Polar residues" evidence="1">
    <location>
        <begin position="859"/>
        <end position="871"/>
    </location>
</feature>
<evidence type="ECO:0000259" key="2">
    <source>
        <dbReference type="PROSITE" id="PS50060"/>
    </source>
</evidence>
<feature type="region of interest" description="Disordered" evidence="1">
    <location>
        <begin position="1"/>
        <end position="21"/>
    </location>
</feature>
<protein>
    <submittedName>
        <fullName evidence="5">MAM domain-containing protein</fullName>
    </submittedName>
</protein>
<dbReference type="PROSITE" id="PS50060">
    <property type="entry name" value="MAM_2"/>
    <property type="match status" value="1"/>
</dbReference>
<dbReference type="WBParaSite" id="TCNE_0001358701-mRNA-1">
    <property type="protein sequence ID" value="TCNE_0001358701-mRNA-1"/>
    <property type="gene ID" value="TCNE_0001358701"/>
</dbReference>
<proteinExistence type="predicted"/>
<dbReference type="GO" id="GO:0016020">
    <property type="term" value="C:membrane"/>
    <property type="evidence" value="ECO:0007669"/>
    <property type="project" value="InterPro"/>
</dbReference>
<feature type="compositionally biased region" description="Polar residues" evidence="1">
    <location>
        <begin position="10"/>
        <end position="21"/>
    </location>
</feature>
<organism evidence="4 5">
    <name type="scientific">Toxocara canis</name>
    <name type="common">Canine roundworm</name>
    <dbReference type="NCBI Taxonomy" id="6265"/>
    <lineage>
        <taxon>Eukaryota</taxon>
        <taxon>Metazoa</taxon>
        <taxon>Ecdysozoa</taxon>
        <taxon>Nematoda</taxon>
        <taxon>Chromadorea</taxon>
        <taxon>Rhabditida</taxon>
        <taxon>Spirurina</taxon>
        <taxon>Ascaridomorpha</taxon>
        <taxon>Ascaridoidea</taxon>
        <taxon>Toxocaridae</taxon>
        <taxon>Toxocara</taxon>
    </lineage>
</organism>
<feature type="compositionally biased region" description="Basic and acidic residues" evidence="1">
    <location>
        <begin position="573"/>
        <end position="585"/>
    </location>
</feature>
<keyword evidence="4" id="KW-1185">Reference proteome</keyword>
<dbReference type="Pfam" id="PF00629">
    <property type="entry name" value="MAM"/>
    <property type="match status" value="1"/>
</dbReference>
<evidence type="ECO:0000256" key="1">
    <source>
        <dbReference type="SAM" id="MobiDB-lite"/>
    </source>
</evidence>
<dbReference type="InterPro" id="IPR000998">
    <property type="entry name" value="MAM_dom"/>
</dbReference>